<comment type="pathway">
    <text evidence="7">Protein modification; lipoprotein biosynthesis (diacylglyceryl transfer).</text>
</comment>
<feature type="transmembrane region" description="Helical" evidence="7">
    <location>
        <begin position="218"/>
        <end position="236"/>
    </location>
</feature>
<dbReference type="PANTHER" id="PTHR30589:SF0">
    <property type="entry name" value="PHOSPHATIDYLGLYCEROL--PROLIPOPROTEIN DIACYLGLYCERYL TRANSFERASE"/>
    <property type="match status" value="1"/>
</dbReference>
<dbReference type="GO" id="GO:0005886">
    <property type="term" value="C:plasma membrane"/>
    <property type="evidence" value="ECO:0007669"/>
    <property type="project" value="UniProtKB-SubCell"/>
</dbReference>
<feature type="transmembrane region" description="Helical" evidence="7">
    <location>
        <begin position="59"/>
        <end position="79"/>
    </location>
</feature>
<dbReference type="KEGG" id="rxy:Rxyl_1139"/>
<keyword evidence="4 7" id="KW-0812">Transmembrane</keyword>
<dbReference type="NCBIfam" id="TIGR00544">
    <property type="entry name" value="lgt"/>
    <property type="match status" value="1"/>
</dbReference>
<dbReference type="PhylomeDB" id="Q1AWX3"/>
<keyword evidence="5 7" id="KW-1133">Transmembrane helix</keyword>
<evidence type="ECO:0000256" key="6">
    <source>
        <dbReference type="ARBA" id="ARBA00023136"/>
    </source>
</evidence>
<dbReference type="AlphaFoldDB" id="Q1AWX3"/>
<evidence type="ECO:0000256" key="2">
    <source>
        <dbReference type="ARBA" id="ARBA00022475"/>
    </source>
</evidence>
<dbReference type="EMBL" id="CP000386">
    <property type="protein sequence ID" value="ABG04105.1"/>
    <property type="molecule type" value="Genomic_DNA"/>
</dbReference>
<comment type="subcellular location">
    <subcellularLocation>
        <location evidence="7">Cell membrane</location>
        <topology evidence="7">Multi-pass membrane protein</topology>
    </subcellularLocation>
</comment>
<keyword evidence="6 7" id="KW-0472">Membrane</keyword>
<evidence type="ECO:0000313" key="9">
    <source>
        <dbReference type="Proteomes" id="UP000006637"/>
    </source>
</evidence>
<feature type="transmembrane region" description="Helical" evidence="7">
    <location>
        <begin position="248"/>
        <end position="268"/>
    </location>
</feature>
<keyword evidence="9" id="KW-1185">Reference proteome</keyword>
<dbReference type="EC" id="2.5.1.145" evidence="7"/>
<dbReference type="RefSeq" id="WP_011564123.1">
    <property type="nucleotide sequence ID" value="NC_008148.1"/>
</dbReference>
<comment type="similarity">
    <text evidence="1 7">Belongs to the Lgt family.</text>
</comment>
<dbReference type="UniPathway" id="UPA00664"/>
<keyword evidence="3 7" id="KW-0808">Transferase</keyword>
<organism evidence="8 9">
    <name type="scientific">Rubrobacter xylanophilus (strain DSM 9941 / JCM 11954 / NBRC 16129 / PRD-1)</name>
    <dbReference type="NCBI Taxonomy" id="266117"/>
    <lineage>
        <taxon>Bacteria</taxon>
        <taxon>Bacillati</taxon>
        <taxon>Actinomycetota</taxon>
        <taxon>Rubrobacteria</taxon>
        <taxon>Rubrobacterales</taxon>
        <taxon>Rubrobacteraceae</taxon>
        <taxon>Rubrobacter</taxon>
    </lineage>
</organism>
<comment type="catalytic activity">
    <reaction evidence="7">
        <text>L-cysteinyl-[prolipoprotein] + a 1,2-diacyl-sn-glycero-3-phospho-(1'-sn-glycerol) = an S-1,2-diacyl-sn-glyceryl-L-cysteinyl-[prolipoprotein] + sn-glycerol 1-phosphate + H(+)</text>
        <dbReference type="Rhea" id="RHEA:56712"/>
        <dbReference type="Rhea" id="RHEA-COMP:14679"/>
        <dbReference type="Rhea" id="RHEA-COMP:14680"/>
        <dbReference type="ChEBI" id="CHEBI:15378"/>
        <dbReference type="ChEBI" id="CHEBI:29950"/>
        <dbReference type="ChEBI" id="CHEBI:57685"/>
        <dbReference type="ChEBI" id="CHEBI:64716"/>
        <dbReference type="ChEBI" id="CHEBI:140658"/>
        <dbReference type="EC" id="2.5.1.145"/>
    </reaction>
</comment>
<evidence type="ECO:0000256" key="3">
    <source>
        <dbReference type="ARBA" id="ARBA00022679"/>
    </source>
</evidence>
<feature type="binding site" evidence="7">
    <location>
        <position position="147"/>
    </location>
    <ligand>
        <name>a 1,2-diacyl-sn-glycero-3-phospho-(1'-sn-glycerol)</name>
        <dbReference type="ChEBI" id="CHEBI:64716"/>
    </ligand>
</feature>
<feature type="transmembrane region" description="Helical" evidence="7">
    <location>
        <begin position="99"/>
        <end position="121"/>
    </location>
</feature>
<protein>
    <recommendedName>
        <fullName evidence="7">Phosphatidylglycerol--prolipoprotein diacylglyceryl transferase</fullName>
        <ecNumber evidence="7">2.5.1.145</ecNumber>
    </recommendedName>
</protein>
<evidence type="ECO:0000256" key="5">
    <source>
        <dbReference type="ARBA" id="ARBA00022989"/>
    </source>
</evidence>
<dbReference type="HAMAP" id="MF_01147">
    <property type="entry name" value="Lgt"/>
    <property type="match status" value="1"/>
</dbReference>
<dbReference type="PANTHER" id="PTHR30589">
    <property type="entry name" value="PROLIPOPROTEIN DIACYLGLYCERYL TRANSFERASE"/>
    <property type="match status" value="1"/>
</dbReference>
<dbReference type="eggNOG" id="COG0682">
    <property type="taxonomic scope" value="Bacteria"/>
</dbReference>
<dbReference type="STRING" id="266117.Rxyl_1139"/>
<feature type="transmembrane region" description="Helical" evidence="7">
    <location>
        <begin position="29"/>
        <end position="47"/>
    </location>
</feature>
<dbReference type="InterPro" id="IPR001640">
    <property type="entry name" value="Lgt"/>
</dbReference>
<dbReference type="GO" id="GO:0008961">
    <property type="term" value="F:phosphatidylglycerol-prolipoprotein diacylglyceryl transferase activity"/>
    <property type="evidence" value="ECO:0007669"/>
    <property type="project" value="UniProtKB-UniRule"/>
</dbReference>
<evidence type="ECO:0000256" key="1">
    <source>
        <dbReference type="ARBA" id="ARBA00007150"/>
    </source>
</evidence>
<accession>Q1AWX3</accession>
<evidence type="ECO:0000256" key="7">
    <source>
        <dbReference type="HAMAP-Rule" id="MF_01147"/>
    </source>
</evidence>
<name>Q1AWX3_RUBXD</name>
<dbReference type="Pfam" id="PF01790">
    <property type="entry name" value="LGT"/>
    <property type="match status" value="1"/>
</dbReference>
<dbReference type="PROSITE" id="PS01311">
    <property type="entry name" value="LGT"/>
    <property type="match status" value="1"/>
</dbReference>
<evidence type="ECO:0000256" key="4">
    <source>
        <dbReference type="ARBA" id="ARBA00022692"/>
    </source>
</evidence>
<dbReference type="HOGENOM" id="CLU_013386_2_0_11"/>
<sequence length="282" mass="31387">MVAGMPHTALISLPSPPSPVIFEAGPFALRYYGLFIALGIVAATWVGSRELSRRGYDGALALDSLFFIVPLGFVGARLYHVVTDYELYASDPFPAVFEVWNGGLGIYGAVAGGALGAALFCWWRGVGFLDFADAAAPGLILAQAIGRWGNYFNQELFGRPSDLPWAIRIDPENRPAEYADATSFHPTFLYESLWNLLVFAFLMWSSRRFERRLRPGDVFVLYVSLYSLGRFFVETLRVDPAFIIGEGFRGNLFVSSVLAIGFALLFFLRHSRPSRHKTTRHP</sequence>
<reference evidence="8 9" key="1">
    <citation type="submission" date="2006-06" db="EMBL/GenBank/DDBJ databases">
        <title>Complete sequence of Rubrobacter xylanophilus DSM 9941.</title>
        <authorList>
            <consortium name="US DOE Joint Genome Institute"/>
            <person name="Copeland A."/>
            <person name="Lucas S."/>
            <person name="Lapidus A."/>
            <person name="Barry K."/>
            <person name="Detter J.C."/>
            <person name="Glavina del Rio T."/>
            <person name="Hammon N."/>
            <person name="Israni S."/>
            <person name="Dalin E."/>
            <person name="Tice H."/>
            <person name="Pitluck S."/>
            <person name="Munk A.C."/>
            <person name="Brettin T."/>
            <person name="Bruce D."/>
            <person name="Han C."/>
            <person name="Tapia R."/>
            <person name="Gilna P."/>
            <person name="Schmutz J."/>
            <person name="Larimer F."/>
            <person name="Land M."/>
            <person name="Hauser L."/>
            <person name="Kyrpides N."/>
            <person name="Lykidis A."/>
            <person name="da Costa M.S."/>
            <person name="Rainey F.A."/>
            <person name="Empadinhas N."/>
            <person name="Jolivet E."/>
            <person name="Battista J.R."/>
            <person name="Richardson P."/>
        </authorList>
    </citation>
    <scope>NUCLEOTIDE SEQUENCE [LARGE SCALE GENOMIC DNA]</scope>
    <source>
        <strain evidence="9">DSM 9941 / NBRC 16129 / PRD-1</strain>
    </source>
</reference>
<dbReference type="Proteomes" id="UP000006637">
    <property type="component" value="Chromosome"/>
</dbReference>
<dbReference type="OrthoDB" id="871140at2"/>
<evidence type="ECO:0000313" key="8">
    <source>
        <dbReference type="EMBL" id="ABG04105.1"/>
    </source>
</evidence>
<keyword evidence="8" id="KW-0449">Lipoprotein</keyword>
<dbReference type="GO" id="GO:0042158">
    <property type="term" value="P:lipoprotein biosynthetic process"/>
    <property type="evidence" value="ECO:0007669"/>
    <property type="project" value="UniProtKB-UniRule"/>
</dbReference>
<proteinExistence type="inferred from homology"/>
<comment type="function">
    <text evidence="7">Catalyzes the transfer of the diacylglyceryl group from phosphatidylglycerol to the sulfhydryl group of the N-terminal cysteine of a prolipoprotein, the first step in the formation of mature lipoproteins.</text>
</comment>
<gene>
    <name evidence="7" type="primary">lgt</name>
    <name evidence="8" type="ordered locus">Rxyl_1139</name>
</gene>
<keyword evidence="2 7" id="KW-1003">Cell membrane</keyword>